<keyword evidence="3" id="KW-1185">Reference proteome</keyword>
<proteinExistence type="predicted"/>
<sequence length="363" mass="40474">MRTNTLYGGPISLYTGKARAYLDWKQIPYTEVLSTAEVYKEIILPRVGWPVIPVVVTADDETLQDTTEIIDHFEAEEPEPSVYPSGPAQKLAALLIEVFGDEWMKIPAMHYRWNYNEDWILTQFGALSAPDASPEDQREIGEKRAGPFRGALPFLGVHPETRGAVEESYEGLLAELSAHFETHDFLFGSRPSVGDYGLIGPLYAHNYRDPKSGEMMKATAPRVARWVERMVTPPAPRGGDFLPDDVVPETLVPLLARFAVEYLPVLEKTVSAFTAWAHDQAPGTEIPRALGMHEFTLGGVTAERAIFTFDLWMLQRPLDFYRGLEGDAKEAADRLLARAGLGGIVALPDYPRITRKNFKTVLA</sequence>
<dbReference type="RefSeq" id="WP_160586820.1">
    <property type="nucleotide sequence ID" value="NZ_BMHN01000001.1"/>
</dbReference>
<dbReference type="Proteomes" id="UP000470384">
    <property type="component" value="Unassembled WGS sequence"/>
</dbReference>
<dbReference type="InterPro" id="IPR036249">
    <property type="entry name" value="Thioredoxin-like_sf"/>
</dbReference>
<name>A0A845Q9G5_9HYPH</name>
<dbReference type="InterPro" id="IPR004045">
    <property type="entry name" value="Glutathione_S-Trfase_N"/>
</dbReference>
<evidence type="ECO:0000313" key="2">
    <source>
        <dbReference type="EMBL" id="NBG94731.1"/>
    </source>
</evidence>
<dbReference type="CDD" id="cd00299">
    <property type="entry name" value="GST_C_family"/>
    <property type="match status" value="1"/>
</dbReference>
<gene>
    <name evidence="2" type="ORF">GTQ45_03190</name>
</gene>
<organism evidence="2 3">
    <name type="scientific">Pyruvatibacter mobilis</name>
    <dbReference type="NCBI Taxonomy" id="1712261"/>
    <lineage>
        <taxon>Bacteria</taxon>
        <taxon>Pseudomonadati</taxon>
        <taxon>Pseudomonadota</taxon>
        <taxon>Alphaproteobacteria</taxon>
        <taxon>Hyphomicrobiales</taxon>
        <taxon>Parvibaculaceae</taxon>
        <taxon>Pyruvatibacter</taxon>
    </lineage>
</organism>
<comment type="caution">
    <text evidence="2">The sequence shown here is derived from an EMBL/GenBank/DDBJ whole genome shotgun (WGS) entry which is preliminary data.</text>
</comment>
<reference evidence="2 3" key="1">
    <citation type="journal article" date="2016" name="Int. J. Syst. Evol. Microbiol.">
        <title>Pyruvatibacter mobilis gen. nov., sp. nov., a marine bacterium from the culture broth of Picochlorum sp. 122.</title>
        <authorList>
            <person name="Wang G."/>
            <person name="Tang M."/>
            <person name="Wu H."/>
            <person name="Dai S."/>
            <person name="Li T."/>
            <person name="Chen C."/>
            <person name="He H."/>
            <person name="Fan J."/>
            <person name="Xiang W."/>
            <person name="Li X."/>
        </authorList>
    </citation>
    <scope>NUCLEOTIDE SEQUENCE [LARGE SCALE GENOMIC DNA]</scope>
    <source>
        <strain evidence="2 3">GYP-11</strain>
    </source>
</reference>
<dbReference type="Pfam" id="PF13410">
    <property type="entry name" value="GST_C_2"/>
    <property type="match status" value="1"/>
</dbReference>
<feature type="domain" description="GST N-terminal" evidence="1">
    <location>
        <begin position="6"/>
        <end position="80"/>
    </location>
</feature>
<protein>
    <submittedName>
        <fullName evidence="2">Glutathione S-transferase</fullName>
    </submittedName>
</protein>
<accession>A0A845Q9G5</accession>
<dbReference type="InterPro" id="IPR036282">
    <property type="entry name" value="Glutathione-S-Trfase_C_sf"/>
</dbReference>
<dbReference type="Gene3D" id="3.40.30.10">
    <property type="entry name" value="Glutaredoxin"/>
    <property type="match status" value="1"/>
</dbReference>
<dbReference type="SUPFAM" id="SSF52833">
    <property type="entry name" value="Thioredoxin-like"/>
    <property type="match status" value="1"/>
</dbReference>
<dbReference type="GeneID" id="300655601"/>
<dbReference type="OrthoDB" id="7054557at2"/>
<dbReference type="AlphaFoldDB" id="A0A845Q9G5"/>
<dbReference type="SUPFAM" id="SSF47616">
    <property type="entry name" value="GST C-terminal domain-like"/>
    <property type="match status" value="1"/>
</dbReference>
<evidence type="ECO:0000259" key="1">
    <source>
        <dbReference type="Pfam" id="PF13417"/>
    </source>
</evidence>
<evidence type="ECO:0000313" key="3">
    <source>
        <dbReference type="Proteomes" id="UP000470384"/>
    </source>
</evidence>
<dbReference type="Gene3D" id="1.20.1050.10">
    <property type="match status" value="2"/>
</dbReference>
<dbReference type="Pfam" id="PF13417">
    <property type="entry name" value="GST_N_3"/>
    <property type="match status" value="1"/>
</dbReference>
<dbReference type="EMBL" id="WXYQ01000002">
    <property type="protein sequence ID" value="NBG94731.1"/>
    <property type="molecule type" value="Genomic_DNA"/>
</dbReference>
<keyword evidence="2" id="KW-0808">Transferase</keyword>
<dbReference type="GO" id="GO:0016740">
    <property type="term" value="F:transferase activity"/>
    <property type="evidence" value="ECO:0007669"/>
    <property type="project" value="UniProtKB-KW"/>
</dbReference>